<reference evidence="1" key="1">
    <citation type="submission" date="2022-03" db="EMBL/GenBank/DDBJ databases">
        <title>Genomic Encyclopedia of Type Strains, Phase III (KMG-III): the genomes of soil and plant-associated and newly described type strains.</title>
        <authorList>
            <person name="Whitman W."/>
        </authorList>
    </citation>
    <scope>NUCLEOTIDE SEQUENCE</scope>
    <source>
        <strain evidence="1">ANL 6-2</strain>
    </source>
</reference>
<dbReference type="PANTHER" id="PTHR11203:SF49">
    <property type="entry name" value="BLL1145 PROTEIN"/>
    <property type="match status" value="1"/>
</dbReference>
<dbReference type="NCBIfam" id="TIGR04122">
    <property type="entry name" value="Xnuc_lig_assoc"/>
    <property type="match status" value="1"/>
</dbReference>
<dbReference type="InterPro" id="IPR026360">
    <property type="entry name" value="Xnuc_lig_assoc"/>
</dbReference>
<proteinExistence type="predicted"/>
<evidence type="ECO:0000313" key="1">
    <source>
        <dbReference type="EMBL" id="MCP1675071.1"/>
    </source>
</evidence>
<dbReference type="PANTHER" id="PTHR11203">
    <property type="entry name" value="CLEAVAGE AND POLYADENYLATION SPECIFICITY FACTOR FAMILY MEMBER"/>
    <property type="match status" value="1"/>
</dbReference>
<accession>A0AAE3G5F8</accession>
<dbReference type="Proteomes" id="UP001205843">
    <property type="component" value="Unassembled WGS sequence"/>
</dbReference>
<dbReference type="EMBL" id="JALJXV010000005">
    <property type="protein sequence ID" value="MCP1675071.1"/>
    <property type="molecule type" value="Genomic_DNA"/>
</dbReference>
<comment type="caution">
    <text evidence="1">The sequence shown here is derived from an EMBL/GenBank/DDBJ whole genome shotgun (WGS) entry which is preliminary data.</text>
</comment>
<organism evidence="1 2">
    <name type="scientific">Natronocella acetinitrilica</name>
    <dbReference type="NCBI Taxonomy" id="414046"/>
    <lineage>
        <taxon>Bacteria</taxon>
        <taxon>Pseudomonadati</taxon>
        <taxon>Pseudomonadota</taxon>
        <taxon>Gammaproteobacteria</taxon>
        <taxon>Chromatiales</taxon>
        <taxon>Ectothiorhodospiraceae</taxon>
        <taxon>Natronocella</taxon>
    </lineage>
</organism>
<gene>
    <name evidence="1" type="ORF">J2T57_002219</name>
</gene>
<dbReference type="SUPFAM" id="SSF56281">
    <property type="entry name" value="Metallo-hydrolase/oxidoreductase"/>
    <property type="match status" value="1"/>
</dbReference>
<sequence length="335" mass="37376">MSRTSLITLSPAGLYCAAGDFHIDPWRGVPRAVITHAHADHARSGSDLYVASHDGMPLLRRRLARGSLLRGVDYGRRFRLGKAWVSLHPAGHVLGSAQVRVEVGSRVWVASGDYKRDPDPTCQPFEVVPCDTFITEATFALPIYRWRPASEVAADIHDWWRHNAEGGRTTVLFCYALGKAQRLLAELRRYTDRTVYLHGALTPLVEAYREAGVAMLPTMPVSELGRSADLSNALVLAPPSAAGSPWMRRFRRHASGFASGWMRIRGNRRRRGYDRGFVLSDHADWPSLLQTVRETGADHVLATHGRTDVFVRYLNEVVGIRAEPLRTEFGDEADD</sequence>
<protein>
    <submittedName>
        <fullName evidence="1">mRNA 3-end processing factor</fullName>
    </submittedName>
</protein>
<name>A0AAE3G5F8_9GAMM</name>
<dbReference type="Gene3D" id="3.60.15.10">
    <property type="entry name" value="Ribonuclease Z/Hydroxyacylglutathione hydrolase-like"/>
    <property type="match status" value="1"/>
</dbReference>
<dbReference type="InterPro" id="IPR050698">
    <property type="entry name" value="MBL"/>
</dbReference>
<keyword evidence="2" id="KW-1185">Reference proteome</keyword>
<dbReference type="InterPro" id="IPR036866">
    <property type="entry name" value="RibonucZ/Hydroxyglut_hydro"/>
</dbReference>
<dbReference type="GO" id="GO:0004521">
    <property type="term" value="F:RNA endonuclease activity"/>
    <property type="evidence" value="ECO:0007669"/>
    <property type="project" value="TreeGrafter"/>
</dbReference>
<evidence type="ECO:0000313" key="2">
    <source>
        <dbReference type="Proteomes" id="UP001205843"/>
    </source>
</evidence>
<dbReference type="AlphaFoldDB" id="A0AAE3G5F8"/>